<gene>
    <name evidence="3" type="ORF">SAMN05421580_104275</name>
</gene>
<keyword evidence="1" id="KW-0472">Membrane</keyword>
<evidence type="ECO:0000259" key="2">
    <source>
        <dbReference type="Pfam" id="PF07885"/>
    </source>
</evidence>
<dbReference type="Pfam" id="PF07885">
    <property type="entry name" value="Ion_trans_2"/>
    <property type="match status" value="1"/>
</dbReference>
<evidence type="ECO:0000313" key="4">
    <source>
        <dbReference type="Proteomes" id="UP000186221"/>
    </source>
</evidence>
<feature type="transmembrane region" description="Helical" evidence="1">
    <location>
        <begin position="83"/>
        <end position="102"/>
    </location>
</feature>
<proteinExistence type="predicted"/>
<accession>A0A1N7LSX7</accession>
<protein>
    <submittedName>
        <fullName evidence="3">Ion channel</fullName>
    </submittedName>
</protein>
<evidence type="ECO:0000313" key="3">
    <source>
        <dbReference type="EMBL" id="SIS76801.1"/>
    </source>
</evidence>
<reference evidence="4" key="1">
    <citation type="submission" date="2017-01" db="EMBL/GenBank/DDBJ databases">
        <authorList>
            <person name="Varghese N."/>
            <person name="Submissions S."/>
        </authorList>
    </citation>
    <scope>NUCLEOTIDE SEQUENCE [LARGE SCALE GENOMIC DNA]</scope>
    <source>
        <strain evidence="4">DSM 19945</strain>
    </source>
</reference>
<feature type="domain" description="Potassium channel" evidence="2">
    <location>
        <begin position="61"/>
        <end position="133"/>
    </location>
</feature>
<dbReference type="Proteomes" id="UP000186221">
    <property type="component" value="Unassembled WGS sequence"/>
</dbReference>
<dbReference type="STRING" id="453582.SAMN05421580_104275"/>
<dbReference type="OrthoDB" id="2974133at2"/>
<dbReference type="SUPFAM" id="SSF81324">
    <property type="entry name" value="Voltage-gated potassium channels"/>
    <property type="match status" value="1"/>
</dbReference>
<feature type="transmembrane region" description="Helical" evidence="1">
    <location>
        <begin position="108"/>
        <end position="129"/>
    </location>
</feature>
<organism evidence="3 4">
    <name type="scientific">Rhodobacter aestuarii</name>
    <dbReference type="NCBI Taxonomy" id="453582"/>
    <lineage>
        <taxon>Bacteria</taxon>
        <taxon>Pseudomonadati</taxon>
        <taxon>Pseudomonadota</taxon>
        <taxon>Alphaproteobacteria</taxon>
        <taxon>Rhodobacterales</taxon>
        <taxon>Rhodobacter group</taxon>
        <taxon>Rhodobacter</taxon>
    </lineage>
</organism>
<name>A0A1N7LSX7_9RHOB</name>
<dbReference type="EMBL" id="FTOG01000004">
    <property type="protein sequence ID" value="SIS76801.1"/>
    <property type="molecule type" value="Genomic_DNA"/>
</dbReference>
<dbReference type="AlphaFoldDB" id="A0A1N7LSX7"/>
<keyword evidence="1" id="KW-0812">Transmembrane</keyword>
<feature type="transmembrane region" description="Helical" evidence="1">
    <location>
        <begin position="46"/>
        <end position="71"/>
    </location>
</feature>
<feature type="transmembrane region" description="Helical" evidence="1">
    <location>
        <begin position="5"/>
        <end position="26"/>
    </location>
</feature>
<dbReference type="InterPro" id="IPR013099">
    <property type="entry name" value="K_chnl_dom"/>
</dbReference>
<evidence type="ECO:0000256" key="1">
    <source>
        <dbReference type="SAM" id="Phobius"/>
    </source>
</evidence>
<dbReference type="RefSeq" id="WP_076484519.1">
    <property type="nucleotide sequence ID" value="NZ_FTOG01000004.1"/>
</dbReference>
<dbReference type="Gene3D" id="1.10.287.70">
    <property type="match status" value="1"/>
</dbReference>
<keyword evidence="1" id="KW-1133">Transmembrane helix</keyword>
<keyword evidence="4" id="KW-1185">Reference proteome</keyword>
<sequence length="146" mass="16263">MVLQIFIGSVMILANVLAAGLAAWIMEWGFSRLHGWLLREPHRPKLLMVLLVVSLWAMGVVTVGVWLWAICFRLLGVFHTMEAAVYFSLTSYTTLGYGDVILPKDWRILGAMTGAGGFLNFGILAAMLVEALRHVRLSQLQAYRGK</sequence>